<dbReference type="InterPro" id="IPR043198">
    <property type="entry name" value="Cyclin/Ssn8"/>
</dbReference>
<evidence type="ECO:0000313" key="5">
    <source>
        <dbReference type="Proteomes" id="UP000053815"/>
    </source>
</evidence>
<name>A0A0C9MJ88_9FUNG</name>
<protein>
    <submittedName>
        <fullName evidence="4">Cyclin-like protein</fullName>
    </submittedName>
</protein>
<dbReference type="OrthoDB" id="340962at2759"/>
<evidence type="ECO:0000259" key="3">
    <source>
        <dbReference type="SMART" id="SM00385"/>
    </source>
</evidence>
<proteinExistence type="inferred from homology"/>
<dbReference type="SMART" id="SM00385">
    <property type="entry name" value="CYCLIN"/>
    <property type="match status" value="1"/>
</dbReference>
<dbReference type="InterPro" id="IPR006671">
    <property type="entry name" value="Cyclin_N"/>
</dbReference>
<dbReference type="GO" id="GO:0070985">
    <property type="term" value="C:transcription factor TFIIK complex"/>
    <property type="evidence" value="ECO:0007669"/>
    <property type="project" value="EnsemblFungi"/>
</dbReference>
<organism evidence="4">
    <name type="scientific">Mucor ambiguus</name>
    <dbReference type="NCBI Taxonomy" id="91626"/>
    <lineage>
        <taxon>Eukaryota</taxon>
        <taxon>Fungi</taxon>
        <taxon>Fungi incertae sedis</taxon>
        <taxon>Mucoromycota</taxon>
        <taxon>Mucoromycotina</taxon>
        <taxon>Mucoromycetes</taxon>
        <taxon>Mucorales</taxon>
        <taxon>Mucorineae</taxon>
        <taxon>Mucoraceae</taxon>
        <taxon>Mucor</taxon>
    </lineage>
</organism>
<dbReference type="STRING" id="91626.A0A0C9MJ88"/>
<dbReference type="InterPro" id="IPR036915">
    <property type="entry name" value="Cyclin-like_sf"/>
</dbReference>
<dbReference type="PANTHER" id="PTHR10026">
    <property type="entry name" value="CYCLIN"/>
    <property type="match status" value="1"/>
</dbReference>
<dbReference type="CDD" id="cd20525">
    <property type="entry name" value="CYCLIN_CCNH_rpt2"/>
    <property type="match status" value="1"/>
</dbReference>
<dbReference type="CDD" id="cd20524">
    <property type="entry name" value="CYCLIN_CCNH_rpt1"/>
    <property type="match status" value="1"/>
</dbReference>
<dbReference type="EMBL" id="DF836452">
    <property type="protein sequence ID" value="GAN07484.1"/>
    <property type="molecule type" value="Genomic_DNA"/>
</dbReference>
<reference evidence="4" key="1">
    <citation type="submission" date="2014-09" db="EMBL/GenBank/DDBJ databases">
        <title>Draft genome sequence of an oleaginous Mucoromycotina fungus Mucor ambiguus NBRC6742.</title>
        <authorList>
            <person name="Takeda I."/>
            <person name="Yamane N."/>
            <person name="Morita T."/>
            <person name="Tamano K."/>
            <person name="Machida M."/>
            <person name="Baker S."/>
            <person name="Koike H."/>
        </authorList>
    </citation>
    <scope>NUCLEOTIDE SEQUENCE</scope>
    <source>
        <strain evidence="4">NBRC 6742</strain>
    </source>
</reference>
<keyword evidence="1 2" id="KW-0195">Cyclin</keyword>
<evidence type="ECO:0000313" key="4">
    <source>
        <dbReference type="EMBL" id="GAN07484.1"/>
    </source>
</evidence>
<dbReference type="Pfam" id="PF00134">
    <property type="entry name" value="Cyclin_N"/>
    <property type="match status" value="1"/>
</dbReference>
<evidence type="ECO:0000256" key="2">
    <source>
        <dbReference type="RuleBase" id="RU000383"/>
    </source>
</evidence>
<dbReference type="GO" id="GO:0061575">
    <property type="term" value="F:cyclin-dependent protein serine/threonine kinase activator activity"/>
    <property type="evidence" value="ECO:0007669"/>
    <property type="project" value="EnsemblFungi"/>
</dbReference>
<evidence type="ECO:0000256" key="1">
    <source>
        <dbReference type="ARBA" id="ARBA00023127"/>
    </source>
</evidence>
<dbReference type="InterPro" id="IPR031658">
    <property type="entry name" value="Cyclin_C_2"/>
</dbReference>
<dbReference type="AlphaFoldDB" id="A0A0C9MJ88"/>
<comment type="similarity">
    <text evidence="2">Belongs to the cyclin family.</text>
</comment>
<dbReference type="Gene3D" id="1.10.472.10">
    <property type="entry name" value="Cyclin-like"/>
    <property type="match status" value="2"/>
</dbReference>
<accession>A0A0C9MJ88</accession>
<gene>
    <name evidence="4" type="ORF">MAM1_0163c06981</name>
</gene>
<dbReference type="GO" id="GO:0006357">
    <property type="term" value="P:regulation of transcription by RNA polymerase II"/>
    <property type="evidence" value="ECO:0007669"/>
    <property type="project" value="InterPro"/>
</dbReference>
<dbReference type="SUPFAM" id="SSF47954">
    <property type="entry name" value="Cyclin-like"/>
    <property type="match status" value="2"/>
</dbReference>
<sequence>MTDSETKKPLIFEESSQYKHWRFSPEQLWDIRNKSTSEAICRVKKNVQEEQQKNEENDDTLDKDYLSAKEELALCRFFEMQCQVMSKHCKLTDMVMATAVIYMKRFFLYNTVMDYHPKDILLTCLFLATKSESERISIDDFGKTFHLKSTKTVLNLEYTVSQGLKFQYYIHHPYRPAYGFFLDMQTGPTDIKLLKETYKKVDKAIAEILLSDLPLIYQPAQLALAAFMVAGKDNGFDQQVKRYITDRFGQDAPTLLSIIERIVGFLKTITPVTQEEAKEIDRKLKLCMNPAMNPESAM</sequence>
<dbReference type="InterPro" id="IPR013763">
    <property type="entry name" value="Cyclin-like_dom"/>
</dbReference>
<dbReference type="Proteomes" id="UP000053815">
    <property type="component" value="Unassembled WGS sequence"/>
</dbReference>
<feature type="domain" description="Cyclin-like" evidence="3">
    <location>
        <begin position="80"/>
        <end position="162"/>
    </location>
</feature>
<keyword evidence="5" id="KW-1185">Reference proteome</keyword>
<dbReference type="Pfam" id="PF16899">
    <property type="entry name" value="Cyclin_C_2"/>
    <property type="match status" value="1"/>
</dbReference>